<protein>
    <submittedName>
        <fullName evidence="1">Uncharacterized protein</fullName>
    </submittedName>
</protein>
<dbReference type="Proteomes" id="UP000326112">
    <property type="component" value="Unassembled WGS sequence"/>
</dbReference>
<evidence type="ECO:0000313" key="2">
    <source>
        <dbReference type="Proteomes" id="UP000326112"/>
    </source>
</evidence>
<proteinExistence type="predicted"/>
<sequence>MSNQVNAAHVRFPGTLKVWRGYEDACKLSMEKHTLVLKSHWSPLGGGLITGPNAVAPVCWGNLRLAHRHL</sequence>
<organism evidence="1 2">
    <name type="scientific">Pseudomonas kitaguniensis</name>
    <dbReference type="NCBI Taxonomy" id="2607908"/>
    <lineage>
        <taxon>Bacteria</taxon>
        <taxon>Pseudomonadati</taxon>
        <taxon>Pseudomonadota</taxon>
        <taxon>Gammaproteobacteria</taxon>
        <taxon>Pseudomonadales</taxon>
        <taxon>Pseudomonadaceae</taxon>
        <taxon>Pseudomonas</taxon>
    </lineage>
</organism>
<comment type="caution">
    <text evidence="1">The sequence shown here is derived from an EMBL/GenBank/DDBJ whole genome shotgun (WGS) entry which is preliminary data.</text>
</comment>
<dbReference type="EMBL" id="VUAZ01000004">
    <property type="protein sequence ID" value="MPR00787.1"/>
    <property type="molecule type" value="Genomic_DNA"/>
</dbReference>
<accession>A0A5N7KF42</accession>
<dbReference type="RefSeq" id="WP_152745202.1">
    <property type="nucleotide sequence ID" value="NZ_VUAZ01000004.1"/>
</dbReference>
<gene>
    <name evidence="1" type="ORF">F0169_01090</name>
</gene>
<keyword evidence="2" id="KW-1185">Reference proteome</keyword>
<name>A0A5N7KF42_9PSED</name>
<evidence type="ECO:0000313" key="1">
    <source>
        <dbReference type="EMBL" id="MPR00787.1"/>
    </source>
</evidence>
<reference evidence="1 2" key="2">
    <citation type="journal article" date="2023" name="Plant Pathol.">
        <title>Dismantling and reorganizing Pseudomonas marginalis sensu#lato.</title>
        <authorList>
            <person name="Sawada H."/>
            <person name="Fujikawa T."/>
            <person name="Satou M."/>
        </authorList>
    </citation>
    <scope>NUCLEOTIDE SEQUENCE [LARGE SCALE GENOMIC DNA]</scope>
    <source>
        <strain evidence="1 2">MAFF 212408</strain>
    </source>
</reference>
<reference evidence="1 2" key="1">
    <citation type="journal article" date="2020" name="Int. J. Syst. Evol. Microbiol.">
        <title>Pseudomonas kitaguniensis sp. nov., a pathogen causing bacterial rot of Welsh onion in Japan.</title>
        <authorList>
            <person name="Sawada H."/>
            <person name="Fujikawa T."/>
            <person name="Nishiwaki Y."/>
            <person name="Horita H."/>
        </authorList>
    </citation>
    <scope>NUCLEOTIDE SEQUENCE [LARGE SCALE GENOMIC DNA]</scope>
    <source>
        <strain evidence="1 2">MAFF 212408</strain>
    </source>
</reference>